<protein>
    <submittedName>
        <fullName evidence="1">Uncharacterized protein</fullName>
    </submittedName>
</protein>
<dbReference type="Proteomes" id="UP000677436">
    <property type="component" value="Chromosome"/>
</dbReference>
<keyword evidence="2" id="KW-1185">Reference proteome</keyword>
<proteinExistence type="predicted"/>
<name>A0A8D5UD08_9BACL</name>
<sequence length="64" mass="6959">MRREGILAIDPGAVVVVFAKQKRRDLVAGGSDIDDGGFGHIDQRGKHIQAGCRGRRSGPFLRFP</sequence>
<accession>A0A8D5UD08</accession>
<reference evidence="1" key="1">
    <citation type="journal article" date="2013" name="Int. J. Syst. Evol. Microbiol.">
        <title>Polycladomyces abyssicola gen. nov., sp. nov., a thermophilic filamentous bacterium isolated from hemipelagic sediment.</title>
        <authorList>
            <person name="Tsubouchi T."/>
            <person name="Shimane Y."/>
            <person name="Mori K."/>
            <person name="Usui K."/>
            <person name="Hiraki T."/>
            <person name="Tame A."/>
            <person name="Uematsu K."/>
            <person name="Maruyama T."/>
            <person name="Hatada Y."/>
        </authorList>
    </citation>
    <scope>NUCLEOTIDE SEQUENCE</scope>
    <source>
        <strain evidence="1">JIR-001</strain>
    </source>
</reference>
<dbReference type="AlphaFoldDB" id="A0A8D5UD08"/>
<evidence type="ECO:0000313" key="2">
    <source>
        <dbReference type="Proteomes" id="UP000677436"/>
    </source>
</evidence>
<dbReference type="EMBL" id="AP024601">
    <property type="protein sequence ID" value="BCU80458.1"/>
    <property type="molecule type" value="Genomic_DNA"/>
</dbReference>
<evidence type="ECO:0000313" key="1">
    <source>
        <dbReference type="EMBL" id="BCU80458.1"/>
    </source>
</evidence>
<gene>
    <name evidence="1" type="ORF">JIR001_02410</name>
</gene>
<reference evidence="1" key="2">
    <citation type="journal article" date="2021" name="Microbiol. Resour. Announc.">
        <title>Complete Genome Sequence of Polycladomyces abyssicola JIR-001T, Isolated from Hemipelagic Sediment in Deep Seawater.</title>
        <authorList>
            <person name="Tsubouchi T."/>
            <person name="Kaneko Y."/>
        </authorList>
    </citation>
    <scope>NUCLEOTIDE SEQUENCE</scope>
    <source>
        <strain evidence="1">JIR-001</strain>
    </source>
</reference>
<dbReference type="KEGG" id="pabs:JIR001_02410"/>
<organism evidence="1 2">
    <name type="scientific">Polycladomyces abyssicola</name>
    <dbReference type="NCBI Taxonomy" id="1125966"/>
    <lineage>
        <taxon>Bacteria</taxon>
        <taxon>Bacillati</taxon>
        <taxon>Bacillota</taxon>
        <taxon>Bacilli</taxon>
        <taxon>Bacillales</taxon>
        <taxon>Thermoactinomycetaceae</taxon>
        <taxon>Polycladomyces</taxon>
    </lineage>
</organism>